<feature type="domain" description="ABC transporter" evidence="8">
    <location>
        <begin position="254"/>
        <end position="498"/>
    </location>
</feature>
<dbReference type="PANTHER" id="PTHR43790">
    <property type="entry name" value="CARBOHYDRATE TRANSPORT ATP-BINDING PROTEIN MG119-RELATED"/>
    <property type="match status" value="1"/>
</dbReference>
<dbReference type="PROSITE" id="PS50893">
    <property type="entry name" value="ABC_TRANSPORTER_2"/>
    <property type="match status" value="2"/>
</dbReference>
<dbReference type="AlphaFoldDB" id="Q5IH16"/>
<keyword evidence="5" id="KW-0547">Nucleotide-binding</keyword>
<evidence type="ECO:0000256" key="4">
    <source>
        <dbReference type="ARBA" id="ARBA00022737"/>
    </source>
</evidence>
<keyword evidence="2" id="KW-0813">Transport</keyword>
<reference evidence="9" key="1">
    <citation type="journal article" date="2005" name="J. Bacteriol.">
        <title>pyd genes of Rhizobium sp. strain TAL1145 are required for degradation of 3-hydroxy-4-pyridone, an aromatic intermediate in mimosine metabolism.</title>
        <authorList>
            <person name="Awaya J.D."/>
            <person name="Fox P.M."/>
            <person name="Borthakur D."/>
        </authorList>
    </citation>
    <scope>NUCLEOTIDE SEQUENCE</scope>
</reference>
<comment type="similarity">
    <text evidence="1">Belongs to the ABC transporter superfamily.</text>
</comment>
<evidence type="ECO:0000313" key="9">
    <source>
        <dbReference type="EMBL" id="AAW28149.1"/>
    </source>
</evidence>
<organism evidence="9">
    <name type="scientific">Rhizobium sp. TAL1145</name>
    <dbReference type="NCBI Taxonomy" id="147233"/>
    <lineage>
        <taxon>Bacteria</taxon>
        <taxon>Pseudomonadati</taxon>
        <taxon>Pseudomonadota</taxon>
        <taxon>Alphaproteobacteria</taxon>
        <taxon>Hyphomicrobiales</taxon>
        <taxon>Rhizobiaceae</taxon>
        <taxon>Rhizobium/Agrobacterium group</taxon>
        <taxon>Rhizobium</taxon>
    </lineage>
</organism>
<accession>Q5IH16</accession>
<keyword evidence="7" id="KW-0472">Membrane</keyword>
<evidence type="ECO:0000256" key="1">
    <source>
        <dbReference type="ARBA" id="ARBA00005417"/>
    </source>
</evidence>
<keyword evidence="4" id="KW-0677">Repeat</keyword>
<name>Q5IH16_9HYPH</name>
<dbReference type="Pfam" id="PF00005">
    <property type="entry name" value="ABC_tran"/>
    <property type="match status" value="2"/>
</dbReference>
<protein>
    <submittedName>
        <fullName evidence="9">PydD</fullName>
    </submittedName>
</protein>
<dbReference type="InterPro" id="IPR050107">
    <property type="entry name" value="ABC_carbohydrate_import_ATPase"/>
</dbReference>
<evidence type="ECO:0000256" key="5">
    <source>
        <dbReference type="ARBA" id="ARBA00022741"/>
    </source>
</evidence>
<dbReference type="PANTHER" id="PTHR43790:SF9">
    <property type="entry name" value="GALACTOFURANOSE TRANSPORTER ATP-BINDING PROTEIN YTFR"/>
    <property type="match status" value="1"/>
</dbReference>
<dbReference type="GO" id="GO:0016887">
    <property type="term" value="F:ATP hydrolysis activity"/>
    <property type="evidence" value="ECO:0007669"/>
    <property type="project" value="InterPro"/>
</dbReference>
<dbReference type="SMART" id="SM00382">
    <property type="entry name" value="AAA"/>
    <property type="match status" value="2"/>
</dbReference>
<gene>
    <name evidence="9" type="primary">pydD</name>
</gene>
<dbReference type="InterPro" id="IPR003439">
    <property type="entry name" value="ABC_transporter-like_ATP-bd"/>
</dbReference>
<dbReference type="SUPFAM" id="SSF52540">
    <property type="entry name" value="P-loop containing nucleoside triphosphate hydrolases"/>
    <property type="match status" value="2"/>
</dbReference>
<dbReference type="GO" id="GO:0005524">
    <property type="term" value="F:ATP binding"/>
    <property type="evidence" value="ECO:0007669"/>
    <property type="project" value="UniProtKB-KW"/>
</dbReference>
<evidence type="ECO:0000259" key="8">
    <source>
        <dbReference type="PROSITE" id="PS50893"/>
    </source>
</evidence>
<sequence>MTPLLRLVDVSKSFGATRALRGVSIDIFPGEIHCIIGENGAGKSTLGRICGGFVRPDTGSFWYDGKEVPFFSPEEGRAAGLAMVFQELSLAPDLSIQDNLFLGAEPTRNPLRVLRRSRERSDCMSVLDAVGLGRIDIRLPVNQLPPGQQQLVEISKALARKPKILVLDEPSAMLSLAERKHLHGIMGELRANGTAIVFVTHHVSEVAELADRVTVLRNGALVECITGRQTVDQIVERLGGGGIPAPHRSQSQVVQNPDNSAADLLSIVVPRLDGSTKAIRVAPGEVVGLYGVIGCGSGRIASIVSGQASDAASVAMEVEGQKIAVNTPVRARRLGIGHLPNGRAANGILPTRSISENLYLRPRSRKQRASLAPTGGDPDKELSEIGVRYGNAKDPITSLSGGNQQKVLIGRLLGSDLRLLVLEEPTAGIDIAAKADVHNLLRECTGKGWGILLVSSDLEEAITLSDRIHTMFDGQCVRTYSAPTTGDMSSISADVVGATHAKDREEVL</sequence>
<dbReference type="InterPro" id="IPR003593">
    <property type="entry name" value="AAA+_ATPase"/>
</dbReference>
<dbReference type="Gene3D" id="3.40.50.300">
    <property type="entry name" value="P-loop containing nucleotide triphosphate hydrolases"/>
    <property type="match status" value="2"/>
</dbReference>
<dbReference type="EMBL" id="AY729020">
    <property type="protein sequence ID" value="AAW28149.1"/>
    <property type="molecule type" value="Genomic_DNA"/>
</dbReference>
<evidence type="ECO:0000256" key="7">
    <source>
        <dbReference type="ARBA" id="ARBA00023136"/>
    </source>
</evidence>
<proteinExistence type="inferred from homology"/>
<dbReference type="InterPro" id="IPR017871">
    <property type="entry name" value="ABC_transporter-like_CS"/>
</dbReference>
<keyword evidence="3" id="KW-0762">Sugar transport</keyword>
<evidence type="ECO:0000256" key="6">
    <source>
        <dbReference type="ARBA" id="ARBA00022840"/>
    </source>
</evidence>
<feature type="domain" description="ABC transporter" evidence="8">
    <location>
        <begin position="5"/>
        <end position="243"/>
    </location>
</feature>
<dbReference type="CDD" id="cd03215">
    <property type="entry name" value="ABC_Carb_Monos_II"/>
    <property type="match status" value="1"/>
</dbReference>
<dbReference type="PROSITE" id="PS00211">
    <property type="entry name" value="ABC_TRANSPORTER_1"/>
    <property type="match status" value="1"/>
</dbReference>
<evidence type="ECO:0000256" key="3">
    <source>
        <dbReference type="ARBA" id="ARBA00022597"/>
    </source>
</evidence>
<keyword evidence="6" id="KW-0067">ATP-binding</keyword>
<dbReference type="InterPro" id="IPR027417">
    <property type="entry name" value="P-loop_NTPase"/>
</dbReference>
<evidence type="ECO:0000256" key="2">
    <source>
        <dbReference type="ARBA" id="ARBA00022448"/>
    </source>
</evidence>
<dbReference type="CDD" id="cd03216">
    <property type="entry name" value="ABC_Carb_Monos_I"/>
    <property type="match status" value="1"/>
</dbReference>